<dbReference type="Proteomes" id="UP000823598">
    <property type="component" value="Unassembled WGS sequence"/>
</dbReference>
<dbReference type="PANTHER" id="PTHR22916:SF51">
    <property type="entry name" value="GLYCOSYLTRANSFERASE EPSH-RELATED"/>
    <property type="match status" value="1"/>
</dbReference>
<reference evidence="4" key="1">
    <citation type="submission" date="2020-10" db="EMBL/GenBank/DDBJ databases">
        <authorList>
            <person name="Gilroy R."/>
        </authorList>
    </citation>
    <scope>NUCLEOTIDE SEQUENCE</scope>
    <source>
        <strain evidence="4">6919</strain>
    </source>
</reference>
<dbReference type="InterPro" id="IPR029044">
    <property type="entry name" value="Nucleotide-diphossugar_trans"/>
</dbReference>
<evidence type="ECO:0000256" key="2">
    <source>
        <dbReference type="ARBA" id="ARBA00022679"/>
    </source>
</evidence>
<dbReference type="AlphaFoldDB" id="A0A9D9IPR0"/>
<accession>A0A9D9IPR0</accession>
<gene>
    <name evidence="4" type="ORF">IAB88_01110</name>
</gene>
<proteinExistence type="predicted"/>
<protein>
    <submittedName>
        <fullName evidence="4">Glycosyltransferase family 2 protein</fullName>
    </submittedName>
</protein>
<evidence type="ECO:0000259" key="3">
    <source>
        <dbReference type="Pfam" id="PF00535"/>
    </source>
</evidence>
<reference evidence="4" key="2">
    <citation type="journal article" date="2021" name="PeerJ">
        <title>Extensive microbial diversity within the chicken gut microbiome revealed by metagenomics and culture.</title>
        <authorList>
            <person name="Gilroy R."/>
            <person name="Ravi A."/>
            <person name="Getino M."/>
            <person name="Pursley I."/>
            <person name="Horton D.L."/>
            <person name="Alikhan N.F."/>
            <person name="Baker D."/>
            <person name="Gharbi K."/>
            <person name="Hall N."/>
            <person name="Watson M."/>
            <person name="Adriaenssens E.M."/>
            <person name="Foster-Nyarko E."/>
            <person name="Jarju S."/>
            <person name="Secka A."/>
            <person name="Antonio M."/>
            <person name="Oren A."/>
            <person name="Chaudhuri R.R."/>
            <person name="La Ragione R."/>
            <person name="Hildebrand F."/>
            <person name="Pallen M.J."/>
        </authorList>
    </citation>
    <scope>NUCLEOTIDE SEQUENCE</scope>
    <source>
        <strain evidence="4">6919</strain>
    </source>
</reference>
<dbReference type="EMBL" id="JADIMC010000014">
    <property type="protein sequence ID" value="MBO8475573.1"/>
    <property type="molecule type" value="Genomic_DNA"/>
</dbReference>
<keyword evidence="1" id="KW-0328">Glycosyltransferase</keyword>
<feature type="domain" description="Glycosyltransferase 2-like" evidence="3">
    <location>
        <begin position="4"/>
        <end position="111"/>
    </location>
</feature>
<organism evidence="4 5">
    <name type="scientific">Candidatus Limisoma faecipullorum</name>
    <dbReference type="NCBI Taxonomy" id="2840854"/>
    <lineage>
        <taxon>Bacteria</taxon>
        <taxon>Pseudomonadati</taxon>
        <taxon>Bacteroidota</taxon>
        <taxon>Bacteroidia</taxon>
        <taxon>Bacteroidales</taxon>
        <taxon>Candidatus Limisoma</taxon>
    </lineage>
</organism>
<evidence type="ECO:0000313" key="4">
    <source>
        <dbReference type="EMBL" id="MBO8475573.1"/>
    </source>
</evidence>
<dbReference type="Gene3D" id="3.90.550.10">
    <property type="entry name" value="Spore Coat Polysaccharide Biosynthesis Protein SpsA, Chain A"/>
    <property type="match status" value="1"/>
</dbReference>
<name>A0A9D9IPR0_9BACT</name>
<dbReference type="SUPFAM" id="SSF53448">
    <property type="entry name" value="Nucleotide-diphospho-sugar transferases"/>
    <property type="match status" value="1"/>
</dbReference>
<keyword evidence="2" id="KW-0808">Transferase</keyword>
<evidence type="ECO:0000256" key="1">
    <source>
        <dbReference type="ARBA" id="ARBA00022676"/>
    </source>
</evidence>
<sequence length="314" mass="35620">MKLSVIIPVYKVEAYLRKCVESVLGEAGVEMEVILVDDCSPDGSGAICRHFAESDARVKYLRRNENGGLSAARNTGLEAAIGDYVTFVDSDDYVAPGTFVENMAVIEANPEIDILEYPMYVYYGGRRAEKYVPKSDTSCGATAFDCWVSRKGYYRCYSCNKIFKRNLWEGIRFPERRYYEDIFTIPKVVEKAALMECSGKGIYYYCDRVGSISNTGSEKVLFDFVSAELELWERLRKSSCFSTLSSDEFYLTVCNWQADLLCKGGEMLLPYYRVKLKPILSGPFPLALKVKAVLCNMFGKNYCRVLASYLKIRI</sequence>
<dbReference type="GO" id="GO:0016758">
    <property type="term" value="F:hexosyltransferase activity"/>
    <property type="evidence" value="ECO:0007669"/>
    <property type="project" value="UniProtKB-ARBA"/>
</dbReference>
<evidence type="ECO:0000313" key="5">
    <source>
        <dbReference type="Proteomes" id="UP000823598"/>
    </source>
</evidence>
<dbReference type="InterPro" id="IPR001173">
    <property type="entry name" value="Glyco_trans_2-like"/>
</dbReference>
<dbReference type="PANTHER" id="PTHR22916">
    <property type="entry name" value="GLYCOSYLTRANSFERASE"/>
    <property type="match status" value="1"/>
</dbReference>
<dbReference type="Pfam" id="PF00535">
    <property type="entry name" value="Glycos_transf_2"/>
    <property type="match status" value="1"/>
</dbReference>
<comment type="caution">
    <text evidence="4">The sequence shown here is derived from an EMBL/GenBank/DDBJ whole genome shotgun (WGS) entry which is preliminary data.</text>
</comment>